<name>A0AAD2CPJ0_9STRA</name>
<keyword evidence="3" id="KW-1185">Reference proteome</keyword>
<dbReference type="AlphaFoldDB" id="A0AAD2CPJ0"/>
<evidence type="ECO:0000313" key="2">
    <source>
        <dbReference type="EMBL" id="CAJ1938318.1"/>
    </source>
</evidence>
<accession>A0AAD2CPJ0</accession>
<dbReference type="Proteomes" id="UP001295423">
    <property type="component" value="Unassembled WGS sequence"/>
</dbReference>
<feature type="domain" description="DUF6816" evidence="1">
    <location>
        <begin position="72"/>
        <end position="293"/>
    </location>
</feature>
<proteinExistence type="predicted"/>
<dbReference type="Pfam" id="PF20670">
    <property type="entry name" value="DUF6816"/>
    <property type="match status" value="1"/>
</dbReference>
<organism evidence="2 3">
    <name type="scientific">Cylindrotheca closterium</name>
    <dbReference type="NCBI Taxonomy" id="2856"/>
    <lineage>
        <taxon>Eukaryota</taxon>
        <taxon>Sar</taxon>
        <taxon>Stramenopiles</taxon>
        <taxon>Ochrophyta</taxon>
        <taxon>Bacillariophyta</taxon>
        <taxon>Bacillariophyceae</taxon>
        <taxon>Bacillariophycidae</taxon>
        <taxon>Bacillariales</taxon>
        <taxon>Bacillariaceae</taxon>
        <taxon>Cylindrotheca</taxon>
    </lineage>
</organism>
<gene>
    <name evidence="2" type="ORF">CYCCA115_LOCUS6077</name>
</gene>
<dbReference type="InterPro" id="IPR049213">
    <property type="entry name" value="DUF6816"/>
</dbReference>
<comment type="caution">
    <text evidence="2">The sequence shown here is derived from an EMBL/GenBank/DDBJ whole genome shotgun (WGS) entry which is preliminary data.</text>
</comment>
<sequence>MTFAILPAFASTLSLLSVDRRSVLGTATTAALWISSCSKGVAAPSIQSKISESILTLPPPSYSTEFKGNDITLFPSFLEGEWQTIQTLVSTTTPLGLKYLGGPNGDLSIAEKTMEQSKSQIDKPVKLKLRYLPTRWGVAEDRLFNTRQRLNAFAGKDVVASVQYADVGGSNRKSVLLLGGTEEDPLQTTMVYFKGPAAQKSFVVAHGNESLGDRKWVVYELQRSIFALTNQNTAPPVTTDTEYIWKFEVIDDSHVEGTLRIAAYLNAQNDKLYFEARNRAVSLQDYSLKMERLS</sequence>
<dbReference type="EMBL" id="CAKOGP040000702">
    <property type="protein sequence ID" value="CAJ1938318.1"/>
    <property type="molecule type" value="Genomic_DNA"/>
</dbReference>
<evidence type="ECO:0000259" key="1">
    <source>
        <dbReference type="Pfam" id="PF20670"/>
    </source>
</evidence>
<reference evidence="2" key="1">
    <citation type="submission" date="2023-08" db="EMBL/GenBank/DDBJ databases">
        <authorList>
            <person name="Audoor S."/>
            <person name="Bilcke G."/>
        </authorList>
    </citation>
    <scope>NUCLEOTIDE SEQUENCE</scope>
</reference>
<protein>
    <recommendedName>
        <fullName evidence="1">DUF6816 domain-containing protein</fullName>
    </recommendedName>
</protein>
<evidence type="ECO:0000313" key="3">
    <source>
        <dbReference type="Proteomes" id="UP001295423"/>
    </source>
</evidence>